<protein>
    <recommendedName>
        <fullName evidence="2">MEKHLA domain-containing protein</fullName>
    </recommendedName>
</protein>
<sequence length="102" mass="11240">SILGGELLTSSCQSGDSVLQQLWHHQDAILCCSFKLVPVCLYANKAGLDMLETTLAALQDITLDKIFRESGQEALNSVQMIMQQVVPISYKIDLPARNSILF</sequence>
<keyword evidence="1" id="KW-0539">Nucleus</keyword>
<dbReference type="Pfam" id="PF08670">
    <property type="entry name" value="MEKHLA"/>
    <property type="match status" value="1"/>
</dbReference>
<gene>
    <name evidence="3" type="ORF">ILEXP_LOCUS38064</name>
</gene>
<feature type="non-terminal residue" evidence="3">
    <location>
        <position position="1"/>
    </location>
</feature>
<name>A0ABC8TLE8_9AQUA</name>
<reference evidence="3 4" key="1">
    <citation type="submission" date="2024-02" db="EMBL/GenBank/DDBJ databases">
        <authorList>
            <person name="Vignale AGUSTIN F."/>
            <person name="Sosa J E."/>
            <person name="Modenutti C."/>
        </authorList>
    </citation>
    <scope>NUCLEOTIDE SEQUENCE [LARGE SCALE GENOMIC DNA]</scope>
</reference>
<proteinExistence type="predicted"/>
<comment type="caution">
    <text evidence="3">The sequence shown here is derived from an EMBL/GenBank/DDBJ whole genome shotgun (WGS) entry which is preliminary data.</text>
</comment>
<evidence type="ECO:0000313" key="3">
    <source>
        <dbReference type="EMBL" id="CAK9168661.1"/>
    </source>
</evidence>
<dbReference type="EMBL" id="CAUOFW020005126">
    <property type="protein sequence ID" value="CAK9168661.1"/>
    <property type="molecule type" value="Genomic_DNA"/>
</dbReference>
<dbReference type="Proteomes" id="UP001642360">
    <property type="component" value="Unassembled WGS sequence"/>
</dbReference>
<dbReference type="AlphaFoldDB" id="A0ABC8TLE8"/>
<dbReference type="InterPro" id="IPR013978">
    <property type="entry name" value="MEKHLA"/>
</dbReference>
<evidence type="ECO:0000313" key="4">
    <source>
        <dbReference type="Proteomes" id="UP001642360"/>
    </source>
</evidence>
<evidence type="ECO:0000259" key="2">
    <source>
        <dbReference type="Pfam" id="PF08670"/>
    </source>
</evidence>
<dbReference type="PANTHER" id="PTHR45950:SF10">
    <property type="entry name" value="HOMEOBOX-LEUCINE ZIPPER PROTEIN REVOLUTA"/>
    <property type="match status" value="1"/>
</dbReference>
<feature type="domain" description="MEKHLA" evidence="2">
    <location>
        <begin position="3"/>
        <end position="84"/>
    </location>
</feature>
<dbReference type="InterPro" id="IPR044830">
    <property type="entry name" value="HD-Zip_III"/>
</dbReference>
<evidence type="ECO:0000256" key="1">
    <source>
        <dbReference type="ARBA" id="ARBA00023242"/>
    </source>
</evidence>
<accession>A0ABC8TLE8</accession>
<keyword evidence="4" id="KW-1185">Reference proteome</keyword>
<dbReference type="PANTHER" id="PTHR45950">
    <property type="entry name" value="HOMEOBOX-LEUCINE ZIPPER PROTEIN ATHB-14"/>
    <property type="match status" value="1"/>
</dbReference>
<organism evidence="3 4">
    <name type="scientific">Ilex paraguariensis</name>
    <name type="common">yerba mate</name>
    <dbReference type="NCBI Taxonomy" id="185542"/>
    <lineage>
        <taxon>Eukaryota</taxon>
        <taxon>Viridiplantae</taxon>
        <taxon>Streptophyta</taxon>
        <taxon>Embryophyta</taxon>
        <taxon>Tracheophyta</taxon>
        <taxon>Spermatophyta</taxon>
        <taxon>Magnoliopsida</taxon>
        <taxon>eudicotyledons</taxon>
        <taxon>Gunneridae</taxon>
        <taxon>Pentapetalae</taxon>
        <taxon>asterids</taxon>
        <taxon>campanulids</taxon>
        <taxon>Aquifoliales</taxon>
        <taxon>Aquifoliaceae</taxon>
        <taxon>Ilex</taxon>
    </lineage>
</organism>